<gene>
    <name evidence="1" type="ORF">J07HQW2_02231</name>
</gene>
<organism evidence="1 2">
    <name type="scientific">Haloquadratum walsbyi J07HQW2</name>
    <dbReference type="NCBI Taxonomy" id="1238425"/>
    <lineage>
        <taxon>Archaea</taxon>
        <taxon>Methanobacteriati</taxon>
        <taxon>Methanobacteriota</taxon>
        <taxon>Stenosarchaea group</taxon>
        <taxon>Halobacteria</taxon>
        <taxon>Halobacteriales</taxon>
        <taxon>Haloferacaceae</taxon>
        <taxon>Haloquadratum</taxon>
    </lineage>
</organism>
<dbReference type="AlphaFoldDB" id="U1PTR1"/>
<dbReference type="Proteomes" id="UP000030710">
    <property type="component" value="Unassembled WGS sequence"/>
</dbReference>
<protein>
    <submittedName>
        <fullName evidence="1">Uncharacterized protein</fullName>
    </submittedName>
</protein>
<name>U1PTR1_9EURY</name>
<evidence type="ECO:0000313" key="1">
    <source>
        <dbReference type="EMBL" id="ERG95771.1"/>
    </source>
</evidence>
<proteinExistence type="predicted"/>
<reference evidence="1 2" key="1">
    <citation type="journal article" date="2013" name="PLoS ONE">
        <title>Assembly-driven community genomics of a hypersaline microbial ecosystem.</title>
        <authorList>
            <person name="Podell S."/>
            <person name="Ugalde J.A."/>
            <person name="Narasingarao P."/>
            <person name="Banfield J.F."/>
            <person name="Heidelberg K.B."/>
            <person name="Allen E.E."/>
        </authorList>
    </citation>
    <scope>NUCLEOTIDE SEQUENCE [LARGE SCALE GENOMIC DNA]</scope>
    <source>
        <strain evidence="2">J07HQW2</strain>
    </source>
</reference>
<dbReference type="HOGENOM" id="CLU_2519700_0_0_2"/>
<evidence type="ECO:0000313" key="2">
    <source>
        <dbReference type="Proteomes" id="UP000030710"/>
    </source>
</evidence>
<dbReference type="EMBL" id="KE356561">
    <property type="protein sequence ID" value="ERG95771.1"/>
    <property type="molecule type" value="Genomic_DNA"/>
</dbReference>
<accession>U1PTR1</accession>
<sequence length="84" mass="9442">MTSEAFEEECEPLVPCSLLTHRVHTLDVLSFVMIEARARVCIQVFEVPFARQIQNNEERSKSTVPVQDGVNCLKNSDLHVEVGA</sequence>